<dbReference type="OrthoDB" id="7939818at2759"/>
<evidence type="ECO:0000256" key="10">
    <source>
        <dbReference type="RuleBase" id="RU367135"/>
    </source>
</evidence>
<comment type="catalytic activity">
    <reaction evidence="10">
        <text>L-cysteine + L-glutamate + ATP = gamma-L-glutamyl-L-cysteine + ADP + phosphate + H(+)</text>
        <dbReference type="Rhea" id="RHEA:13285"/>
        <dbReference type="ChEBI" id="CHEBI:15378"/>
        <dbReference type="ChEBI" id="CHEBI:29985"/>
        <dbReference type="ChEBI" id="CHEBI:30616"/>
        <dbReference type="ChEBI" id="CHEBI:35235"/>
        <dbReference type="ChEBI" id="CHEBI:43474"/>
        <dbReference type="ChEBI" id="CHEBI:58173"/>
        <dbReference type="ChEBI" id="CHEBI:456216"/>
        <dbReference type="EC" id="6.3.2.2"/>
    </reaction>
</comment>
<evidence type="ECO:0000256" key="4">
    <source>
        <dbReference type="ARBA" id="ARBA00022598"/>
    </source>
</evidence>
<reference evidence="11 12" key="1">
    <citation type="journal article" date="2011" name="Proc. Natl. Acad. Sci. U.S.A.">
        <title>Comparative genomics of xylose-fermenting fungi for enhanced biofuel production.</title>
        <authorList>
            <person name="Wohlbach D.J."/>
            <person name="Kuo A."/>
            <person name="Sato T.K."/>
            <person name="Potts K.M."/>
            <person name="Salamov A.A."/>
            <person name="LaButti K.M."/>
            <person name="Sun H."/>
            <person name="Clum A."/>
            <person name="Pangilinan J.L."/>
            <person name="Lindquist E.A."/>
            <person name="Lucas S."/>
            <person name="Lapidus A."/>
            <person name="Jin M."/>
            <person name="Gunawan C."/>
            <person name="Balan V."/>
            <person name="Dale B.E."/>
            <person name="Jeffries T.W."/>
            <person name="Zinkel R."/>
            <person name="Barry K.W."/>
            <person name="Grigoriev I.V."/>
            <person name="Gasch A.P."/>
        </authorList>
    </citation>
    <scope>NUCLEOTIDE SEQUENCE [LARGE SCALE GENOMIC DNA]</scope>
    <source>
        <strain evidence="12">ATCC 10573 / BCRC 21748 / CBS 615 / JCM 9827 / NBRC 10315 / NRRL Y-1498 / VKM Y-70</strain>
    </source>
</reference>
<dbReference type="GeneID" id="18246163"/>
<evidence type="ECO:0000256" key="3">
    <source>
        <dbReference type="ARBA" id="ARBA00012220"/>
    </source>
</evidence>
<dbReference type="Pfam" id="PF03074">
    <property type="entry name" value="GCS"/>
    <property type="match status" value="1"/>
</dbReference>
<dbReference type="AlphaFoldDB" id="G3BE19"/>
<accession>G3BE19</accession>
<name>G3BE19_CANTC</name>
<dbReference type="Gene3D" id="1.10.8.960">
    <property type="match status" value="1"/>
</dbReference>
<evidence type="ECO:0000256" key="1">
    <source>
        <dbReference type="ARBA" id="ARBA00005006"/>
    </source>
</evidence>
<comment type="similarity">
    <text evidence="2 10">Belongs to the glutamate--cysteine ligase type 3 family.</text>
</comment>
<dbReference type="FunFam" id="3.30.590.50:FF:000002">
    <property type="entry name" value="Glutamate--cysteine ligase catalytic subunit"/>
    <property type="match status" value="1"/>
</dbReference>
<keyword evidence="5 10" id="KW-0317">Glutathione biosynthesis</keyword>
<dbReference type="Proteomes" id="UP000000707">
    <property type="component" value="Unassembled WGS sequence"/>
</dbReference>
<evidence type="ECO:0000313" key="12">
    <source>
        <dbReference type="Proteomes" id="UP000000707"/>
    </source>
</evidence>
<dbReference type="GO" id="GO:0005524">
    <property type="term" value="F:ATP binding"/>
    <property type="evidence" value="ECO:0007669"/>
    <property type="project" value="UniProtKB-UniRule"/>
</dbReference>
<dbReference type="UniPathway" id="UPA00142">
    <property type="reaction ID" value="UER00209"/>
</dbReference>
<dbReference type="PANTHER" id="PTHR11164:SF0">
    <property type="entry name" value="GLUTAMATE--CYSTEINE LIGASE CATALYTIC SUBUNIT"/>
    <property type="match status" value="1"/>
</dbReference>
<organism evidence="12">
    <name type="scientific">Candida tenuis (strain ATCC 10573 / BCRC 21748 / CBS 615 / JCM 9827 / NBRC 10315 / NRRL Y-1498 / VKM Y-70)</name>
    <name type="common">Yeast</name>
    <name type="synonym">Yamadazyma tenuis</name>
    <dbReference type="NCBI Taxonomy" id="590646"/>
    <lineage>
        <taxon>Eukaryota</taxon>
        <taxon>Fungi</taxon>
        <taxon>Dikarya</taxon>
        <taxon>Ascomycota</taxon>
        <taxon>Saccharomycotina</taxon>
        <taxon>Pichiomycetes</taxon>
        <taxon>Debaryomycetaceae</taxon>
        <taxon>Yamadazyma</taxon>
    </lineage>
</organism>
<dbReference type="GO" id="GO:0006750">
    <property type="term" value="P:glutathione biosynthetic process"/>
    <property type="evidence" value="ECO:0007669"/>
    <property type="project" value="UniProtKB-UniRule"/>
</dbReference>
<evidence type="ECO:0000313" key="11">
    <source>
        <dbReference type="EMBL" id="EGV60435.1"/>
    </source>
</evidence>
<dbReference type="GO" id="GO:0004357">
    <property type="term" value="F:glutamate-cysteine ligase activity"/>
    <property type="evidence" value="ECO:0007669"/>
    <property type="project" value="UniProtKB-UniRule"/>
</dbReference>
<dbReference type="eggNOG" id="KOG3754">
    <property type="taxonomic scope" value="Eukaryota"/>
</dbReference>
<evidence type="ECO:0000256" key="6">
    <source>
        <dbReference type="ARBA" id="ARBA00022741"/>
    </source>
</evidence>
<evidence type="ECO:0000256" key="7">
    <source>
        <dbReference type="ARBA" id="ARBA00022840"/>
    </source>
</evidence>
<dbReference type="KEGG" id="cten:18246163"/>
<proteinExistence type="inferred from homology"/>
<evidence type="ECO:0000256" key="9">
    <source>
        <dbReference type="ARBA" id="ARBA00032122"/>
    </source>
</evidence>
<evidence type="ECO:0000256" key="2">
    <source>
        <dbReference type="ARBA" id="ARBA00008100"/>
    </source>
</evidence>
<dbReference type="InterPro" id="IPR004308">
    <property type="entry name" value="GCS"/>
</dbReference>
<keyword evidence="4 10" id="KW-0436">Ligase</keyword>
<dbReference type="EMBL" id="GL996528">
    <property type="protein sequence ID" value="EGV60435.1"/>
    <property type="molecule type" value="Genomic_DNA"/>
</dbReference>
<comment type="pathway">
    <text evidence="1 10">Sulfur metabolism; glutathione biosynthesis; glutathione from L-cysteine and L-glutamate: step 1/2.</text>
</comment>
<dbReference type="PANTHER" id="PTHR11164">
    <property type="entry name" value="GLUTAMATE CYSTEINE LIGASE"/>
    <property type="match status" value="1"/>
</dbReference>
<protein>
    <recommendedName>
        <fullName evidence="3 10">Glutamate--cysteine ligase</fullName>
        <ecNumber evidence="3 10">6.3.2.2</ecNumber>
    </recommendedName>
    <alternativeName>
        <fullName evidence="9 10">Gamma-ECS</fullName>
    </alternativeName>
    <alternativeName>
        <fullName evidence="8 10">Gamma-glutamylcysteine synthetase</fullName>
    </alternativeName>
</protein>
<sequence length="750" mass="85956">MGLLSLGTPLDWYESRKHNEHVRDNGISQLINIFAQHQNRDNDKFYWGDEVEYMLVELDDNKKTVKLNIDYDHIIDDLNNSALEVGQKAVQNNVAFHPEYGRYMVEATPLAPFDGNILGHYLEVESNMRMRRFLSQTQLPANIRLLTLTSFPRMGCPGFTSPQAKPIGPASQSLFLPDEIINRHARFPTLTANIRKRRGCKVAINLPMYPDKNTKLLDDSIPDRELFDSDAEYRWASKPGHVYMDSMGFGMGSSCLQMTMQAKNIDEARYLYDALAPVTPLFLALSAAAPIFKGFLVNQDVRWNVISGAVDDRTFVERDLDPFPGYDYFGGLDIDKSVKSHLQKMGGGRGINGDRVFNVYGDTKLATNDGKSVQKIPKSRYASIDNYLVNESEIDKNFNDIYSPINQPVLQKLLKAGFDPIMAKHFAHLFIRDPLVLFSERVDQDNTLENDHFENIQSTNWQTLRFKPPSLYSTADVGDLKNKPGWRVEFRPTEIQLTDFENAAYTSFIILLSKAILRFRPDFYIGISKIDENMDTAHKVDAVTDDKFWYKSFNHWRLDANEFHGYDLSWFDRFINEGNDLEAYKQGYYNEPVHNAELTPDCIKHIPCVNNACKYTMNELINGNDSHPGLLRLIIKLIAIDLVPNTLKHCDSKILALKLERIKHYLMFVSKRASGKVPTIAHFLRSKVLNSPHYHKDSKVSDALNYDLIKLCDGITKLDFENYHDELYEYFGTAVASYVETNREVSFETV</sequence>
<gene>
    <name evidence="11" type="ORF">CANTEDRAFT_109987</name>
</gene>
<keyword evidence="6 10" id="KW-0547">Nucleotide-binding</keyword>
<dbReference type="EC" id="6.3.2.2" evidence="3 10"/>
<evidence type="ECO:0000256" key="5">
    <source>
        <dbReference type="ARBA" id="ARBA00022684"/>
    </source>
</evidence>
<dbReference type="Gene3D" id="3.30.590.50">
    <property type="match status" value="2"/>
</dbReference>
<dbReference type="SUPFAM" id="SSF55931">
    <property type="entry name" value="Glutamine synthetase/guanido kinase"/>
    <property type="match status" value="1"/>
</dbReference>
<dbReference type="STRING" id="590646.G3BE19"/>
<keyword evidence="7 10" id="KW-0067">ATP-binding</keyword>
<keyword evidence="12" id="KW-1185">Reference proteome</keyword>
<dbReference type="InterPro" id="IPR014746">
    <property type="entry name" value="Gln_synth/guanido_kin_cat_dom"/>
</dbReference>
<dbReference type="HOGENOM" id="CLU_010467_0_0_1"/>
<evidence type="ECO:0000256" key="8">
    <source>
        <dbReference type="ARBA" id="ARBA00030585"/>
    </source>
</evidence>